<comment type="caution">
    <text evidence="2">The sequence shown here is derived from an EMBL/GenBank/DDBJ whole genome shotgun (WGS) entry which is preliminary data.</text>
</comment>
<reference evidence="2 3" key="1">
    <citation type="journal article" date="2024" name="Microbiol. Resour. Announc.">
        <title>Genome annotations for the ascomycete fungi Trichoderma harzianum, Trichoderma aggressivum, and Purpureocillium lilacinum.</title>
        <authorList>
            <person name="Beijen E.P.W."/>
            <person name="Ohm R.A."/>
        </authorList>
    </citation>
    <scope>NUCLEOTIDE SEQUENCE [LARGE SCALE GENOMIC DNA]</scope>
    <source>
        <strain evidence="2 3">CBS 150709</strain>
    </source>
</reference>
<proteinExistence type="predicted"/>
<accession>A0ABR0CBJ8</accession>
<evidence type="ECO:0000313" key="3">
    <source>
        <dbReference type="Proteomes" id="UP001287286"/>
    </source>
</evidence>
<evidence type="ECO:0000313" key="2">
    <source>
        <dbReference type="EMBL" id="KAK4093441.1"/>
    </source>
</evidence>
<name>A0ABR0CBJ8_PURLI</name>
<keyword evidence="3" id="KW-1185">Reference proteome</keyword>
<sequence length="187" mass="20245">MHFTRYLPYERVGPLRRDVALDLCVRARQQSSTSAALGLMHTGSKVPARSVSWAPSRPRKEEAPPADGTPGECHHPRRCLRAAGRRPSARAAAHHYLTTATRGWQMAGWQHAKQRVTPAVMMPPAEGAGGANLPRHAHHAPTATTTTYLSLPPPPIAHRTGACLRLSCGRGGGGACCARRRACIPWY</sequence>
<organism evidence="2 3">
    <name type="scientific">Purpureocillium lilacinum</name>
    <name type="common">Paecilomyces lilacinus</name>
    <dbReference type="NCBI Taxonomy" id="33203"/>
    <lineage>
        <taxon>Eukaryota</taxon>
        <taxon>Fungi</taxon>
        <taxon>Dikarya</taxon>
        <taxon>Ascomycota</taxon>
        <taxon>Pezizomycotina</taxon>
        <taxon>Sordariomycetes</taxon>
        <taxon>Hypocreomycetidae</taxon>
        <taxon>Hypocreales</taxon>
        <taxon>Ophiocordycipitaceae</taxon>
        <taxon>Purpureocillium</taxon>
    </lineage>
</organism>
<dbReference type="EMBL" id="JAWRVI010000006">
    <property type="protein sequence ID" value="KAK4093441.1"/>
    <property type="molecule type" value="Genomic_DNA"/>
</dbReference>
<protein>
    <submittedName>
        <fullName evidence="2">Uncharacterized protein</fullName>
    </submittedName>
</protein>
<dbReference type="Proteomes" id="UP001287286">
    <property type="component" value="Unassembled WGS sequence"/>
</dbReference>
<feature type="region of interest" description="Disordered" evidence="1">
    <location>
        <begin position="32"/>
        <end position="74"/>
    </location>
</feature>
<gene>
    <name evidence="2" type="ORF">Purlil1_2598</name>
</gene>
<evidence type="ECO:0000256" key="1">
    <source>
        <dbReference type="SAM" id="MobiDB-lite"/>
    </source>
</evidence>